<sequence length="64" mass="6633">MREPLRVDLLRNYGGTPRLPTIRGAGIGVPSSASSSGTSTFDGVAMRGGISVVICSRIANETIL</sequence>
<dbReference type="AlphaFoldDB" id="A0AAW2X404"/>
<name>A0AAW2X404_9LAMI</name>
<reference evidence="1" key="2">
    <citation type="journal article" date="2024" name="Plant">
        <title>Genomic evolution and insights into agronomic trait innovations of Sesamum species.</title>
        <authorList>
            <person name="Miao H."/>
            <person name="Wang L."/>
            <person name="Qu L."/>
            <person name="Liu H."/>
            <person name="Sun Y."/>
            <person name="Le M."/>
            <person name="Wang Q."/>
            <person name="Wei S."/>
            <person name="Zheng Y."/>
            <person name="Lin W."/>
            <person name="Duan Y."/>
            <person name="Cao H."/>
            <person name="Xiong S."/>
            <person name="Wang X."/>
            <person name="Wei L."/>
            <person name="Li C."/>
            <person name="Ma Q."/>
            <person name="Ju M."/>
            <person name="Zhao R."/>
            <person name="Li G."/>
            <person name="Mu C."/>
            <person name="Tian Q."/>
            <person name="Mei H."/>
            <person name="Zhang T."/>
            <person name="Gao T."/>
            <person name="Zhang H."/>
        </authorList>
    </citation>
    <scope>NUCLEOTIDE SEQUENCE</scope>
    <source>
        <strain evidence="1">KEN1</strain>
    </source>
</reference>
<proteinExistence type="predicted"/>
<reference evidence="1" key="1">
    <citation type="submission" date="2020-06" db="EMBL/GenBank/DDBJ databases">
        <authorList>
            <person name="Li T."/>
            <person name="Hu X."/>
            <person name="Zhang T."/>
            <person name="Song X."/>
            <person name="Zhang H."/>
            <person name="Dai N."/>
            <person name="Sheng W."/>
            <person name="Hou X."/>
            <person name="Wei L."/>
        </authorList>
    </citation>
    <scope>NUCLEOTIDE SEQUENCE</scope>
    <source>
        <strain evidence="1">KEN1</strain>
        <tissue evidence="1">Leaf</tissue>
    </source>
</reference>
<gene>
    <name evidence="1" type="ORF">Slati_1420800</name>
</gene>
<comment type="caution">
    <text evidence="1">The sequence shown here is derived from an EMBL/GenBank/DDBJ whole genome shotgun (WGS) entry which is preliminary data.</text>
</comment>
<dbReference type="EMBL" id="JACGWN010000005">
    <property type="protein sequence ID" value="KAL0448644.1"/>
    <property type="molecule type" value="Genomic_DNA"/>
</dbReference>
<organism evidence="1">
    <name type="scientific">Sesamum latifolium</name>
    <dbReference type="NCBI Taxonomy" id="2727402"/>
    <lineage>
        <taxon>Eukaryota</taxon>
        <taxon>Viridiplantae</taxon>
        <taxon>Streptophyta</taxon>
        <taxon>Embryophyta</taxon>
        <taxon>Tracheophyta</taxon>
        <taxon>Spermatophyta</taxon>
        <taxon>Magnoliopsida</taxon>
        <taxon>eudicotyledons</taxon>
        <taxon>Gunneridae</taxon>
        <taxon>Pentapetalae</taxon>
        <taxon>asterids</taxon>
        <taxon>lamiids</taxon>
        <taxon>Lamiales</taxon>
        <taxon>Pedaliaceae</taxon>
        <taxon>Sesamum</taxon>
    </lineage>
</organism>
<evidence type="ECO:0000313" key="1">
    <source>
        <dbReference type="EMBL" id="KAL0448644.1"/>
    </source>
</evidence>
<accession>A0AAW2X404</accession>
<protein>
    <submittedName>
        <fullName evidence="1">Uncharacterized protein</fullName>
    </submittedName>
</protein>